<proteinExistence type="predicted"/>
<dbReference type="AlphaFoldDB" id="A0AAV9YYT4"/>
<dbReference type="Proteomes" id="UP001362999">
    <property type="component" value="Unassembled WGS sequence"/>
</dbReference>
<gene>
    <name evidence="1" type="ORF">R3P38DRAFT_3246481</name>
</gene>
<evidence type="ECO:0000313" key="1">
    <source>
        <dbReference type="EMBL" id="KAK6966331.1"/>
    </source>
</evidence>
<name>A0AAV9YYT4_9AGAR</name>
<keyword evidence="2" id="KW-1185">Reference proteome</keyword>
<evidence type="ECO:0000313" key="2">
    <source>
        <dbReference type="Proteomes" id="UP001362999"/>
    </source>
</evidence>
<comment type="caution">
    <text evidence="1">The sequence shown here is derived from an EMBL/GenBank/DDBJ whole genome shotgun (WGS) entry which is preliminary data.</text>
</comment>
<reference evidence="1 2" key="1">
    <citation type="journal article" date="2024" name="J Genomics">
        <title>Draft genome sequencing and assembly of Favolaschia claudopus CIRM-BRFM 2984 isolated from oak limbs.</title>
        <authorList>
            <person name="Navarro D."/>
            <person name="Drula E."/>
            <person name="Chaduli D."/>
            <person name="Cazenave R."/>
            <person name="Ahrendt S."/>
            <person name="Wang J."/>
            <person name="Lipzen A."/>
            <person name="Daum C."/>
            <person name="Barry K."/>
            <person name="Grigoriev I.V."/>
            <person name="Favel A."/>
            <person name="Rosso M.N."/>
            <person name="Martin F."/>
        </authorList>
    </citation>
    <scope>NUCLEOTIDE SEQUENCE [LARGE SCALE GENOMIC DNA]</scope>
    <source>
        <strain evidence="1 2">CIRM-BRFM 2984</strain>
    </source>
</reference>
<sequence length="326" mass="35834">MPVSLPTFYVPSCGLDNLTPPTLPSSLAVTFVLSAHLNAPKRAPTSSFAFDFASRCRLRISTRLCLHLLPFMHRPYSPSSALLARCLVPLPTMTIPPPRLCCTRACHSCPPLYPRRVGVPSAQNIPFKLAFAHLRPLEASSSAVVEDRLNFVNPVLPRCRALFTSTSTTPTPTHSVPSRPHPALPQALAQPKPLLTHTTATPWLRHRYPMPTPSPPISALAPRSFSESTTALIPIFVFPCTLSFFPSSLPIHPAPIVWPSVKDRNQGQPFCDFLAPAHPPGRFVSTYLPPEQRGYDLAVSNDDVEHDRGWIDALICYKCGREACRG</sequence>
<accession>A0AAV9YYT4</accession>
<organism evidence="1 2">
    <name type="scientific">Favolaschia claudopus</name>
    <dbReference type="NCBI Taxonomy" id="2862362"/>
    <lineage>
        <taxon>Eukaryota</taxon>
        <taxon>Fungi</taxon>
        <taxon>Dikarya</taxon>
        <taxon>Basidiomycota</taxon>
        <taxon>Agaricomycotina</taxon>
        <taxon>Agaricomycetes</taxon>
        <taxon>Agaricomycetidae</taxon>
        <taxon>Agaricales</taxon>
        <taxon>Marasmiineae</taxon>
        <taxon>Mycenaceae</taxon>
        <taxon>Favolaschia</taxon>
    </lineage>
</organism>
<dbReference type="EMBL" id="JAWWNJ010000283">
    <property type="protein sequence ID" value="KAK6966331.1"/>
    <property type="molecule type" value="Genomic_DNA"/>
</dbReference>
<protein>
    <submittedName>
        <fullName evidence="1">Uncharacterized protein</fullName>
    </submittedName>
</protein>